<proteinExistence type="predicted"/>
<dbReference type="EMBL" id="LR798207">
    <property type="protein sequence ID" value="CAB5178539.1"/>
    <property type="molecule type" value="Genomic_DNA"/>
</dbReference>
<organism evidence="1">
    <name type="scientific">uncultured Caudovirales phage</name>
    <dbReference type="NCBI Taxonomy" id="2100421"/>
    <lineage>
        <taxon>Viruses</taxon>
        <taxon>Duplodnaviria</taxon>
        <taxon>Heunggongvirae</taxon>
        <taxon>Uroviricota</taxon>
        <taxon>Caudoviricetes</taxon>
        <taxon>Peduoviridae</taxon>
        <taxon>Maltschvirus</taxon>
        <taxon>Maltschvirus maltsch</taxon>
    </lineage>
</organism>
<gene>
    <name evidence="1" type="ORF">UFOVP158_10</name>
</gene>
<evidence type="ECO:0000313" key="1">
    <source>
        <dbReference type="EMBL" id="CAB5178539.1"/>
    </source>
</evidence>
<protein>
    <submittedName>
        <fullName evidence="1">Uncharacterized protein</fullName>
    </submittedName>
</protein>
<accession>A0A6J7WD91</accession>
<name>A0A6J7WD91_9CAUD</name>
<reference evidence="1" key="1">
    <citation type="submission" date="2020-05" db="EMBL/GenBank/DDBJ databases">
        <authorList>
            <person name="Chiriac C."/>
            <person name="Salcher M."/>
            <person name="Ghai R."/>
            <person name="Kavagutti S V."/>
        </authorList>
    </citation>
    <scope>NUCLEOTIDE SEQUENCE</scope>
</reference>
<sequence>MKTCSLCKIEKHILAFDKKKDTRDGLNSRCKHCGLHVENNLQVIPAESNIKKGNHFWPDMP</sequence>